<keyword evidence="4 6" id="KW-1133">Transmembrane helix</keyword>
<feature type="chain" id="PRO_5035594968" description="L-type lectin-like domain-containing protein" evidence="7">
    <location>
        <begin position="18"/>
        <end position="337"/>
    </location>
</feature>
<dbReference type="InterPro" id="IPR005052">
    <property type="entry name" value="Lectin_leg"/>
</dbReference>
<accession>A0A811KMK5</accession>
<dbReference type="InterPro" id="IPR013320">
    <property type="entry name" value="ConA-like_dom_sf"/>
</dbReference>
<evidence type="ECO:0000256" key="5">
    <source>
        <dbReference type="ARBA" id="ARBA00023136"/>
    </source>
</evidence>
<evidence type="ECO:0000256" key="2">
    <source>
        <dbReference type="ARBA" id="ARBA00022692"/>
    </source>
</evidence>
<proteinExistence type="predicted"/>
<dbReference type="Pfam" id="PF03388">
    <property type="entry name" value="Lectin_leg-like"/>
    <property type="match status" value="1"/>
</dbReference>
<dbReference type="PANTHER" id="PTHR12223:SF45">
    <property type="entry name" value="RE50040P"/>
    <property type="match status" value="1"/>
</dbReference>
<evidence type="ECO:0000259" key="8">
    <source>
        <dbReference type="PROSITE" id="PS51328"/>
    </source>
</evidence>
<keyword evidence="2 6" id="KW-0812">Transmembrane</keyword>
<keyword evidence="5 6" id="KW-0472">Membrane</keyword>
<dbReference type="Proteomes" id="UP000783686">
    <property type="component" value="Unassembled WGS sequence"/>
</dbReference>
<dbReference type="GO" id="GO:0006888">
    <property type="term" value="P:endoplasmic reticulum to Golgi vesicle-mediated transport"/>
    <property type="evidence" value="ECO:0007669"/>
    <property type="project" value="TreeGrafter"/>
</dbReference>
<dbReference type="GO" id="GO:0030134">
    <property type="term" value="C:COPII-coated ER to Golgi transport vesicle"/>
    <property type="evidence" value="ECO:0007669"/>
    <property type="project" value="TreeGrafter"/>
</dbReference>
<dbReference type="GO" id="GO:0005793">
    <property type="term" value="C:endoplasmic reticulum-Golgi intermediate compartment"/>
    <property type="evidence" value="ECO:0007669"/>
    <property type="project" value="TreeGrafter"/>
</dbReference>
<keyword evidence="10" id="KW-1185">Reference proteome</keyword>
<dbReference type="Gene3D" id="2.60.120.200">
    <property type="match status" value="1"/>
</dbReference>
<dbReference type="OrthoDB" id="270293at2759"/>
<reference evidence="9" key="1">
    <citation type="submission" date="2020-09" db="EMBL/GenBank/DDBJ databases">
        <authorList>
            <person name="Kikuchi T."/>
        </authorList>
    </citation>
    <scope>NUCLEOTIDE SEQUENCE</scope>
    <source>
        <strain evidence="9">SH1</strain>
    </source>
</reference>
<sequence length="337" mass="37982">MRLKLLVFLALLGVTVAEDNDLLQDSSITEYRGYFNREHSLLKPYMGHGMDVPYWDITGSTIVTAQQIRLTPNLQGRQGAVWSQIPVQSRDWELMVTFRIHGDSGKLFGDGIGIWYTRERNQVGPVFGSKNGFSGLGVFLDTYHNDYSSYAHTFPYIYAMVSDGTVMYDGDKDGGDGRLGGADSGCEVKFRNVEHETHVLIRYVGDTLTVYQDTENTGKWNQCLRVGGVHLPTGYYFGLSSATGDLSDNHDITAVRMFEIEYSRAENLNEMDPSRIQPKADYVAPRDHVSNPSPSQMSTWGKWLLIILGVCATVGGIAVFGYLWYQDRQSRSRKRFY</sequence>
<evidence type="ECO:0000313" key="9">
    <source>
        <dbReference type="EMBL" id="CAD5216855.1"/>
    </source>
</evidence>
<feature type="domain" description="L-type lectin-like" evidence="8">
    <location>
        <begin position="33"/>
        <end position="260"/>
    </location>
</feature>
<name>A0A811KMK5_9BILA</name>
<dbReference type="EMBL" id="CAJFDH010000003">
    <property type="protein sequence ID" value="CAD5216855.1"/>
    <property type="molecule type" value="Genomic_DNA"/>
</dbReference>
<comment type="caution">
    <text evidence="9">The sequence shown here is derived from an EMBL/GenBank/DDBJ whole genome shotgun (WGS) entry which is preliminary data.</text>
</comment>
<dbReference type="PROSITE" id="PS51328">
    <property type="entry name" value="L_LECTIN_LIKE"/>
    <property type="match status" value="1"/>
</dbReference>
<dbReference type="Proteomes" id="UP000614601">
    <property type="component" value="Unassembled WGS sequence"/>
</dbReference>
<dbReference type="GO" id="GO:0000139">
    <property type="term" value="C:Golgi membrane"/>
    <property type="evidence" value="ECO:0007669"/>
    <property type="project" value="TreeGrafter"/>
</dbReference>
<evidence type="ECO:0000313" key="10">
    <source>
        <dbReference type="Proteomes" id="UP000614601"/>
    </source>
</evidence>
<evidence type="ECO:0000256" key="7">
    <source>
        <dbReference type="SAM" id="SignalP"/>
    </source>
</evidence>
<feature type="transmembrane region" description="Helical" evidence="6">
    <location>
        <begin position="303"/>
        <end position="325"/>
    </location>
</feature>
<evidence type="ECO:0000256" key="6">
    <source>
        <dbReference type="SAM" id="Phobius"/>
    </source>
</evidence>
<protein>
    <recommendedName>
        <fullName evidence="8">L-type lectin-like domain-containing protein</fullName>
    </recommendedName>
</protein>
<comment type="subcellular location">
    <subcellularLocation>
        <location evidence="1">Membrane</location>
        <topology evidence="1">Single-pass type I membrane protein</topology>
    </subcellularLocation>
</comment>
<dbReference type="GO" id="GO:0005789">
    <property type="term" value="C:endoplasmic reticulum membrane"/>
    <property type="evidence" value="ECO:0007669"/>
    <property type="project" value="TreeGrafter"/>
</dbReference>
<evidence type="ECO:0000256" key="1">
    <source>
        <dbReference type="ARBA" id="ARBA00004479"/>
    </source>
</evidence>
<dbReference type="InterPro" id="IPR051136">
    <property type="entry name" value="Intracellular_Lectin-GPT"/>
</dbReference>
<dbReference type="PANTHER" id="PTHR12223">
    <property type="entry name" value="VESICULAR MANNOSE-BINDING LECTIN"/>
    <property type="match status" value="1"/>
</dbReference>
<dbReference type="EMBL" id="CAJFCW020000003">
    <property type="protein sequence ID" value="CAG9106728.1"/>
    <property type="molecule type" value="Genomic_DNA"/>
</dbReference>
<organism evidence="9 10">
    <name type="scientific">Bursaphelenchus okinawaensis</name>
    <dbReference type="NCBI Taxonomy" id="465554"/>
    <lineage>
        <taxon>Eukaryota</taxon>
        <taxon>Metazoa</taxon>
        <taxon>Ecdysozoa</taxon>
        <taxon>Nematoda</taxon>
        <taxon>Chromadorea</taxon>
        <taxon>Rhabditida</taxon>
        <taxon>Tylenchina</taxon>
        <taxon>Tylenchomorpha</taxon>
        <taxon>Aphelenchoidea</taxon>
        <taxon>Aphelenchoididae</taxon>
        <taxon>Bursaphelenchus</taxon>
    </lineage>
</organism>
<feature type="signal peptide" evidence="7">
    <location>
        <begin position="1"/>
        <end position="17"/>
    </location>
</feature>
<dbReference type="SUPFAM" id="SSF49899">
    <property type="entry name" value="Concanavalin A-like lectins/glucanases"/>
    <property type="match status" value="1"/>
</dbReference>
<keyword evidence="3 7" id="KW-0732">Signal</keyword>
<gene>
    <name evidence="9" type="ORF">BOKJ2_LOCUS6796</name>
</gene>
<evidence type="ECO:0000256" key="3">
    <source>
        <dbReference type="ARBA" id="ARBA00022729"/>
    </source>
</evidence>
<dbReference type="AlphaFoldDB" id="A0A811KMK5"/>
<dbReference type="GO" id="GO:0005537">
    <property type="term" value="F:D-mannose binding"/>
    <property type="evidence" value="ECO:0007669"/>
    <property type="project" value="TreeGrafter"/>
</dbReference>
<evidence type="ECO:0000256" key="4">
    <source>
        <dbReference type="ARBA" id="ARBA00022989"/>
    </source>
</evidence>